<reference evidence="5 6" key="2">
    <citation type="submission" date="2018-02" db="EMBL/GenBank/DDBJ databases">
        <title>Whole genome sequencing analysis of Streptococcus pluranimalium isolated from cattle infected mastitis in China.</title>
        <authorList>
            <person name="Zhang J.-R."/>
            <person name="Hu G.-Z."/>
        </authorList>
    </citation>
    <scope>NUCLEOTIDE SEQUENCE [LARGE SCALE GENOMIC DNA]</scope>
    <source>
        <strain evidence="5 6">TH11417</strain>
    </source>
</reference>
<dbReference type="InterPro" id="IPR018778">
    <property type="entry name" value="T7SS_EssB"/>
</dbReference>
<dbReference type="Proteomes" id="UP000238956">
    <property type="component" value="Chromosome"/>
</dbReference>
<sequence>MDQFTFEQQLFQFEKEETNWKLALKRSDIKSHDLQPLSMLKLHHPDFLELGMTMDEDSVHFHYQLPEKGLSFEDCQKMALSEKLRLALNVLDLESVLKLPVTVILHPINLFITKNSQPMIAYRALEKVMVPERLTSSDFIRQFKCYLVSLMTTNDFSELYNGSLEVVKLPEFLEAVKSLNEVEAIRQFLLAEYEKQKAREENSLSLVSKTRHKIYKFATIWLSALSVILLVPLLYFVFIQNPLKAKLLDADTAFIKNNYSTVIDELSSVALDKLPYTQKYELAYSYIQGLNFSKEQETVILNNVTLKTEELYFDFWIQSGRGENDAAIDIAKRLEATDLIIYALEQKVEEVKSNNSLSGDDRQTQLKDLQSEIDTYWEDRTERLGQKEETKDKKAEKTESSSEAVEEK</sequence>
<dbReference type="KEGG" id="splr:C0J00_04035"/>
<proteinExistence type="inferred from homology"/>
<dbReference type="Gene3D" id="1.10.510.10">
    <property type="entry name" value="Transferase(Phosphotransferase) domain 1"/>
    <property type="match status" value="1"/>
</dbReference>
<feature type="region of interest" description="Disordered" evidence="3">
    <location>
        <begin position="377"/>
        <end position="408"/>
    </location>
</feature>
<keyword evidence="2" id="KW-0175">Coiled coil</keyword>
<dbReference type="InterPro" id="IPR042565">
    <property type="entry name" value="T7SS_EssB_C"/>
</dbReference>
<protein>
    <submittedName>
        <fullName evidence="5">Type VII secretion protein EssB</fullName>
    </submittedName>
</protein>
<dbReference type="OrthoDB" id="4975281at2"/>
<comment type="similarity">
    <text evidence="1">Belongs to the EssB family.</text>
</comment>
<evidence type="ECO:0000313" key="5">
    <source>
        <dbReference type="EMBL" id="AUW96343.1"/>
    </source>
</evidence>
<evidence type="ECO:0000313" key="6">
    <source>
        <dbReference type="Proteomes" id="UP000238956"/>
    </source>
</evidence>
<gene>
    <name evidence="5" type="primary">essB</name>
    <name evidence="5" type="ORF">C0J00_04035</name>
</gene>
<dbReference type="NCBIfam" id="TIGR03926">
    <property type="entry name" value="T7_EssB"/>
    <property type="match status" value="1"/>
</dbReference>
<dbReference type="Gene3D" id="1.25.40.680">
    <property type="entry name" value="Type VII secretion system EssB, C-terminal-like domain"/>
    <property type="match status" value="1"/>
</dbReference>
<reference evidence="5 6" key="1">
    <citation type="submission" date="2017-12" db="EMBL/GenBank/DDBJ databases">
        <authorList>
            <person name="Hurst M.R.H."/>
        </authorList>
    </citation>
    <scope>NUCLEOTIDE SEQUENCE [LARGE SCALE GENOMIC DNA]</scope>
    <source>
        <strain evidence="5 6">TH11417</strain>
    </source>
</reference>
<organism evidence="5 6">
    <name type="scientific">Streptococcus pluranimalium</name>
    <dbReference type="NCBI Taxonomy" id="82348"/>
    <lineage>
        <taxon>Bacteria</taxon>
        <taxon>Bacillati</taxon>
        <taxon>Bacillota</taxon>
        <taxon>Bacilli</taxon>
        <taxon>Lactobacillales</taxon>
        <taxon>Streptococcaceae</taxon>
        <taxon>Streptococcus</taxon>
    </lineage>
</organism>
<feature type="transmembrane region" description="Helical" evidence="4">
    <location>
        <begin position="218"/>
        <end position="238"/>
    </location>
</feature>
<evidence type="ECO:0000256" key="4">
    <source>
        <dbReference type="SAM" id="Phobius"/>
    </source>
</evidence>
<evidence type="ECO:0000256" key="1">
    <source>
        <dbReference type="ARBA" id="ARBA00010163"/>
    </source>
</evidence>
<dbReference type="GeneID" id="98393078"/>
<dbReference type="RefSeq" id="WP_104967675.1">
    <property type="nucleotide sequence ID" value="NZ_CP025536.1"/>
</dbReference>
<dbReference type="EMBL" id="CP025536">
    <property type="protein sequence ID" value="AUW96343.1"/>
    <property type="molecule type" value="Genomic_DNA"/>
</dbReference>
<feature type="coiled-coil region" evidence="2">
    <location>
        <begin position="179"/>
        <end position="210"/>
    </location>
</feature>
<keyword evidence="4" id="KW-1133">Transmembrane helix</keyword>
<evidence type="ECO:0000256" key="2">
    <source>
        <dbReference type="SAM" id="Coils"/>
    </source>
</evidence>
<keyword evidence="4" id="KW-0812">Transmembrane</keyword>
<accession>A0A2L0D3E0</accession>
<dbReference type="AlphaFoldDB" id="A0A2L0D3E0"/>
<dbReference type="Pfam" id="PF10140">
    <property type="entry name" value="YukC"/>
    <property type="match status" value="1"/>
</dbReference>
<name>A0A2L0D3E0_9STRE</name>
<keyword evidence="6" id="KW-1185">Reference proteome</keyword>
<evidence type="ECO:0000256" key="3">
    <source>
        <dbReference type="SAM" id="MobiDB-lite"/>
    </source>
</evidence>
<keyword evidence="4" id="KW-0472">Membrane</keyword>